<dbReference type="InterPro" id="IPR004375">
    <property type="entry name" value="NanQ/TabA/YiaL"/>
</dbReference>
<dbReference type="PANTHER" id="PTHR34986">
    <property type="entry name" value="EVOLVED BETA-GALACTOSIDASE SUBUNIT BETA"/>
    <property type="match status" value="1"/>
</dbReference>
<dbReference type="SUPFAM" id="SSF51197">
    <property type="entry name" value="Clavaminate synthase-like"/>
    <property type="match status" value="1"/>
</dbReference>
<dbReference type="PANTHER" id="PTHR34986:SF1">
    <property type="entry name" value="PROTEIN YIAL"/>
    <property type="match status" value="1"/>
</dbReference>
<evidence type="ECO:0000313" key="2">
    <source>
        <dbReference type="Proteomes" id="UP001596047"/>
    </source>
</evidence>
<protein>
    <submittedName>
        <fullName evidence="1">YhcH/YjgK/YiaL family protein</fullName>
    </submittedName>
</protein>
<keyword evidence="2" id="KW-1185">Reference proteome</keyword>
<dbReference type="EMBL" id="JBHSOW010000007">
    <property type="protein sequence ID" value="MFC5647863.1"/>
    <property type="molecule type" value="Genomic_DNA"/>
</dbReference>
<comment type="caution">
    <text evidence="1">The sequence shown here is derived from an EMBL/GenBank/DDBJ whole genome shotgun (WGS) entry which is preliminary data.</text>
</comment>
<gene>
    <name evidence="1" type="ORF">ACFPYJ_01775</name>
</gene>
<dbReference type="InterPro" id="IPR037012">
    <property type="entry name" value="NanQ/TabA/YiaL_sf"/>
</dbReference>
<dbReference type="Proteomes" id="UP001596047">
    <property type="component" value="Unassembled WGS sequence"/>
</dbReference>
<dbReference type="Pfam" id="PF04074">
    <property type="entry name" value="DUF386"/>
    <property type="match status" value="1"/>
</dbReference>
<dbReference type="NCBIfam" id="TIGR00022">
    <property type="entry name" value="YhcH/YjgK/YiaL family protein"/>
    <property type="match status" value="1"/>
</dbReference>
<proteinExistence type="predicted"/>
<sequence length="163" mass="18871">MIYSDLTNWEKERATFPEPVRRAIERLQQTDLDALPAGKHEFGEPGMFLLINEVTTQEKSRVKPESHQLHTDIQLVLSGRERMYVAKVSEEQIITDNRYETQDIAFYEHVQHENYIDLVPGDFIVLFPTDIHRPNCSVSEDTPLRKAVVKVHRDLFGASQPVL</sequence>
<dbReference type="Gene3D" id="2.60.120.370">
    <property type="entry name" value="YhcH/YjgK/YiaL"/>
    <property type="match status" value="1"/>
</dbReference>
<reference evidence="2" key="1">
    <citation type="journal article" date="2019" name="Int. J. Syst. Evol. Microbiol.">
        <title>The Global Catalogue of Microorganisms (GCM) 10K type strain sequencing project: providing services to taxonomists for standard genome sequencing and annotation.</title>
        <authorList>
            <consortium name="The Broad Institute Genomics Platform"/>
            <consortium name="The Broad Institute Genome Sequencing Center for Infectious Disease"/>
            <person name="Wu L."/>
            <person name="Ma J."/>
        </authorList>
    </citation>
    <scope>NUCLEOTIDE SEQUENCE [LARGE SCALE GENOMIC DNA]</scope>
    <source>
        <strain evidence="2">CGMCC 1.3240</strain>
    </source>
</reference>
<name>A0ABW0VPQ2_9BACL</name>
<accession>A0ABW0VPQ2</accession>
<organism evidence="1 2">
    <name type="scientific">Paenibacillus solisilvae</name>
    <dbReference type="NCBI Taxonomy" id="2486751"/>
    <lineage>
        <taxon>Bacteria</taxon>
        <taxon>Bacillati</taxon>
        <taxon>Bacillota</taxon>
        <taxon>Bacilli</taxon>
        <taxon>Bacillales</taxon>
        <taxon>Paenibacillaceae</taxon>
        <taxon>Paenibacillus</taxon>
    </lineage>
</organism>
<dbReference type="RefSeq" id="WP_379186321.1">
    <property type="nucleotide sequence ID" value="NZ_JBHSOW010000007.1"/>
</dbReference>
<evidence type="ECO:0000313" key="1">
    <source>
        <dbReference type="EMBL" id="MFC5647863.1"/>
    </source>
</evidence>